<evidence type="ECO:0000313" key="3">
    <source>
        <dbReference type="EMBL" id="MDT0482742.1"/>
    </source>
</evidence>
<dbReference type="Proteomes" id="UP001183824">
    <property type="component" value="Unassembled WGS sequence"/>
</dbReference>
<accession>A0ABU2VCV0</accession>
<dbReference type="EMBL" id="JAVREZ010000007">
    <property type="protein sequence ID" value="MDT0482742.1"/>
    <property type="molecule type" value="Genomic_DNA"/>
</dbReference>
<dbReference type="InterPro" id="IPR037407">
    <property type="entry name" value="MLP_fam"/>
</dbReference>
<dbReference type="SUPFAM" id="SSF160582">
    <property type="entry name" value="MbtH-like"/>
    <property type="match status" value="1"/>
</dbReference>
<dbReference type="PANTHER" id="PTHR38444:SF1">
    <property type="entry name" value="ENTEROBACTIN BIOSYNTHESIS PROTEIN YBDZ"/>
    <property type="match status" value="1"/>
</dbReference>
<feature type="region of interest" description="Disordered" evidence="1">
    <location>
        <begin position="64"/>
        <end position="85"/>
    </location>
</feature>
<dbReference type="RefSeq" id="WP_311715721.1">
    <property type="nucleotide sequence ID" value="NZ_JAVREZ010000007.1"/>
</dbReference>
<dbReference type="InterPro" id="IPR005153">
    <property type="entry name" value="MbtH-like_dom"/>
</dbReference>
<feature type="domain" description="MbtH-like" evidence="2">
    <location>
        <begin position="1"/>
        <end position="49"/>
    </location>
</feature>
<protein>
    <submittedName>
        <fullName evidence="3">MbtH family NRPS accessory protein</fullName>
    </submittedName>
</protein>
<proteinExistence type="predicted"/>
<dbReference type="SMART" id="SM00923">
    <property type="entry name" value="MbtH"/>
    <property type="match status" value="1"/>
</dbReference>
<dbReference type="PANTHER" id="PTHR38444">
    <property type="entry name" value="ENTEROBACTIN BIOSYNTHESIS PROTEIN YBDZ"/>
    <property type="match status" value="1"/>
</dbReference>
<keyword evidence="4" id="KW-1185">Reference proteome</keyword>
<dbReference type="Gene3D" id="3.90.820.10">
    <property type="entry name" value="Structural Genomics, Unknown Function 30-nov-00 1gh9 Mol_id"/>
    <property type="match status" value="1"/>
</dbReference>
<dbReference type="Pfam" id="PF03621">
    <property type="entry name" value="MbtH"/>
    <property type="match status" value="1"/>
</dbReference>
<sequence>MPERSDRHLVVVNEEEQYSIWPEGRTLPAGWRAVQGPAPKEQCLEYIETHWTDMRPLSLRRAMADERRASDAAETPAQGEPAVHG</sequence>
<dbReference type="InterPro" id="IPR038020">
    <property type="entry name" value="MbtH-like_sf"/>
</dbReference>
<name>A0ABU2VCV0_9ACTN</name>
<evidence type="ECO:0000256" key="1">
    <source>
        <dbReference type="SAM" id="MobiDB-lite"/>
    </source>
</evidence>
<gene>
    <name evidence="3" type="ORF">RNB18_21485</name>
</gene>
<comment type="caution">
    <text evidence="3">The sequence shown here is derived from an EMBL/GenBank/DDBJ whole genome shotgun (WGS) entry which is preliminary data.</text>
</comment>
<evidence type="ECO:0000313" key="4">
    <source>
        <dbReference type="Proteomes" id="UP001183824"/>
    </source>
</evidence>
<organism evidence="3 4">
    <name type="scientific">Streptomyces doebereineriae</name>
    <dbReference type="NCBI Taxonomy" id="3075528"/>
    <lineage>
        <taxon>Bacteria</taxon>
        <taxon>Bacillati</taxon>
        <taxon>Actinomycetota</taxon>
        <taxon>Actinomycetes</taxon>
        <taxon>Kitasatosporales</taxon>
        <taxon>Streptomycetaceae</taxon>
        <taxon>Streptomyces</taxon>
    </lineage>
</organism>
<reference evidence="4" key="1">
    <citation type="submission" date="2023-07" db="EMBL/GenBank/DDBJ databases">
        <title>30 novel species of actinomycetes from the DSMZ collection.</title>
        <authorList>
            <person name="Nouioui I."/>
        </authorList>
    </citation>
    <scope>NUCLEOTIDE SEQUENCE [LARGE SCALE GENOMIC DNA]</scope>
    <source>
        <strain evidence="4">DSM 41640</strain>
    </source>
</reference>
<evidence type="ECO:0000259" key="2">
    <source>
        <dbReference type="SMART" id="SM00923"/>
    </source>
</evidence>